<dbReference type="OrthoDB" id="9800565at2"/>
<proteinExistence type="inferred from homology"/>
<evidence type="ECO:0000313" key="4">
    <source>
        <dbReference type="EMBL" id="EEW93726.1"/>
    </source>
</evidence>
<comment type="similarity">
    <text evidence="1 2">Belongs to the metallophosphoesterase superfamily. YfcE family.</text>
</comment>
<name>D0BKX3_9LACT</name>
<dbReference type="NCBIfam" id="TIGR00040">
    <property type="entry name" value="yfcE"/>
    <property type="match status" value="1"/>
</dbReference>
<dbReference type="Gene3D" id="3.60.21.10">
    <property type="match status" value="1"/>
</dbReference>
<evidence type="ECO:0000259" key="3">
    <source>
        <dbReference type="Pfam" id="PF12850"/>
    </source>
</evidence>
<sequence>MKIIIMSDNHGQKIALQKVFEHYQSESDVRFIHCGDSEFPYEDEVFQGCLRVTGNCDYDTNYPEVEVFEEGGICFLVTHGHMQAVNSGVYRLAKFAKEQGIQVAFYGHTHKLYEETYEGVLCINSGSVSYPRGHFAMTPTYAVLTIHSESEIELQYFDMKHQPLEGLHYSYHLDSERGFIHD</sequence>
<dbReference type="Proteomes" id="UP000002939">
    <property type="component" value="Unassembled WGS sequence"/>
</dbReference>
<protein>
    <recommendedName>
        <fullName evidence="2">Phosphoesterase</fullName>
        <ecNumber evidence="2">3.1.4.-</ecNumber>
    </recommendedName>
</protein>
<comment type="caution">
    <text evidence="4">The sequence shown here is derived from an EMBL/GenBank/DDBJ whole genome shotgun (WGS) entry which is preliminary data.</text>
</comment>
<dbReference type="eggNOG" id="COG0622">
    <property type="taxonomic scope" value="Bacteria"/>
</dbReference>
<dbReference type="AlphaFoldDB" id="D0BKX3"/>
<dbReference type="GO" id="GO:0046872">
    <property type="term" value="F:metal ion binding"/>
    <property type="evidence" value="ECO:0007669"/>
    <property type="project" value="UniProtKB-KW"/>
</dbReference>
<dbReference type="EC" id="3.1.4.-" evidence="2"/>
<dbReference type="Pfam" id="PF12850">
    <property type="entry name" value="Metallophos_2"/>
    <property type="match status" value="1"/>
</dbReference>
<comment type="cofactor">
    <cofactor evidence="2">
        <name>a divalent metal cation</name>
        <dbReference type="ChEBI" id="CHEBI:60240"/>
    </cofactor>
</comment>
<dbReference type="SUPFAM" id="SSF56300">
    <property type="entry name" value="Metallo-dependent phosphatases"/>
    <property type="match status" value="1"/>
</dbReference>
<accession>D0BKX3</accession>
<evidence type="ECO:0000256" key="1">
    <source>
        <dbReference type="ARBA" id="ARBA00008950"/>
    </source>
</evidence>
<keyword evidence="2" id="KW-0479">Metal-binding</keyword>
<dbReference type="EMBL" id="ACRF02000013">
    <property type="protein sequence ID" value="EEW93726.1"/>
    <property type="molecule type" value="Genomic_DNA"/>
</dbReference>
<dbReference type="InterPro" id="IPR000979">
    <property type="entry name" value="Phosphodiesterase_MJ0936/Vps29"/>
</dbReference>
<dbReference type="HOGENOM" id="CLU_063749_2_0_9"/>
<organism evidence="4 5">
    <name type="scientific">Granulicatella elegans ATCC 700633</name>
    <dbReference type="NCBI Taxonomy" id="626369"/>
    <lineage>
        <taxon>Bacteria</taxon>
        <taxon>Bacillati</taxon>
        <taxon>Bacillota</taxon>
        <taxon>Bacilli</taxon>
        <taxon>Lactobacillales</taxon>
        <taxon>Carnobacteriaceae</taxon>
        <taxon>Granulicatella</taxon>
    </lineage>
</organism>
<dbReference type="GO" id="GO:0016787">
    <property type="term" value="F:hydrolase activity"/>
    <property type="evidence" value="ECO:0007669"/>
    <property type="project" value="UniProtKB-UniRule"/>
</dbReference>
<evidence type="ECO:0000256" key="2">
    <source>
        <dbReference type="RuleBase" id="RU362039"/>
    </source>
</evidence>
<dbReference type="PANTHER" id="PTHR11124">
    <property type="entry name" value="VACUOLAR SORTING PROTEIN VPS29"/>
    <property type="match status" value="1"/>
</dbReference>
<dbReference type="InterPro" id="IPR024654">
    <property type="entry name" value="Calcineurin-like_PHP_lpxH"/>
</dbReference>
<feature type="domain" description="Calcineurin-like phosphoesterase" evidence="3">
    <location>
        <begin position="1"/>
        <end position="148"/>
    </location>
</feature>
<dbReference type="InterPro" id="IPR029052">
    <property type="entry name" value="Metallo-depent_PP-like"/>
</dbReference>
<reference evidence="4" key="2">
    <citation type="submission" date="2011-10" db="EMBL/GenBank/DDBJ databases">
        <title>The Genome Sequence of Granulicatella elegans ATCC 700633.</title>
        <authorList>
            <consortium name="The Broad Institute Genome Sequencing Platform"/>
            <consortium name="The Broad Institute Genome Sequencing Center for Infectious Disease"/>
            <person name="Earl A."/>
            <person name="Ward D."/>
            <person name="Feldgarden M."/>
            <person name="Gevers D."/>
            <person name="Sibley C.D."/>
            <person name="Field T.R."/>
            <person name="Grinwis M."/>
            <person name="Eshaghurshan C.S."/>
            <person name="Surette M.G."/>
            <person name="Young S.K."/>
            <person name="Zeng Q."/>
            <person name="Gargeya S."/>
            <person name="Fitzgerald M."/>
            <person name="Haas B."/>
            <person name="Abouelleil A."/>
            <person name="Alvarado L."/>
            <person name="Arachchi H.M."/>
            <person name="Berlin A."/>
            <person name="Brown A."/>
            <person name="Chapman S.B."/>
            <person name="Chen Z."/>
            <person name="Dunbar C."/>
            <person name="Freedman E."/>
            <person name="Gearin G."/>
            <person name="Goldberg J."/>
            <person name="Griggs A."/>
            <person name="Gujja S."/>
            <person name="Heiman D."/>
            <person name="Howarth C."/>
            <person name="Larson L."/>
            <person name="Lui A."/>
            <person name="MacDonald P.J.P."/>
            <person name="Montmayeur A."/>
            <person name="Murphy C."/>
            <person name="Neiman D."/>
            <person name="Pearson M."/>
            <person name="Priest M."/>
            <person name="Roberts A."/>
            <person name="Saif S."/>
            <person name="Shea T."/>
            <person name="Shenoy N."/>
            <person name="Sisk P."/>
            <person name="Stolte C."/>
            <person name="Sykes S."/>
            <person name="Wortman J."/>
            <person name="Nusbaum C."/>
            <person name="Birren B."/>
        </authorList>
    </citation>
    <scope>NUCLEOTIDE SEQUENCE [LARGE SCALE GENOMIC DNA]</scope>
    <source>
        <strain evidence="4">ATCC 700633</strain>
    </source>
</reference>
<gene>
    <name evidence="4" type="ORF">HMPREF0446_00608</name>
</gene>
<keyword evidence="5" id="KW-1185">Reference proteome</keyword>
<evidence type="ECO:0000313" key="5">
    <source>
        <dbReference type="Proteomes" id="UP000002939"/>
    </source>
</evidence>
<reference evidence="4" key="1">
    <citation type="submission" date="2009-09" db="EMBL/GenBank/DDBJ databases">
        <authorList>
            <consortium name="The Broad Institute Genome Sequencing Platform"/>
            <person name="Ward D."/>
            <person name="Feldgarden M."/>
            <person name="Earl A."/>
            <person name="Young S.K."/>
            <person name="Zeng Q."/>
            <person name="Koehrsen M."/>
            <person name="Alvarado L."/>
            <person name="Berlin A."/>
            <person name="Bochicchio J."/>
            <person name="Borenstein D."/>
            <person name="Chapman S.B."/>
            <person name="Chen Z."/>
            <person name="Engels R."/>
            <person name="Freedman E."/>
            <person name="Gellesch M."/>
            <person name="Goldberg J."/>
            <person name="Griggs A."/>
            <person name="Gujja S."/>
            <person name="Heilman E."/>
            <person name="Heiman D."/>
            <person name="Hepburn T."/>
            <person name="Howarth C."/>
            <person name="Jen D."/>
            <person name="Larson L."/>
            <person name="Lewis B."/>
            <person name="Mehta T."/>
            <person name="Park D."/>
            <person name="Pearson M."/>
            <person name="Roberts A."/>
            <person name="Saif S."/>
            <person name="Shea T."/>
            <person name="Shenoy N."/>
            <person name="Sisk P."/>
            <person name="Stolte C."/>
            <person name="Sykes S."/>
            <person name="Thomson T."/>
            <person name="Walk T."/>
            <person name="White J."/>
            <person name="Yandava C."/>
            <person name="Sibley C.D."/>
            <person name="Field T.R."/>
            <person name="Grinwis M."/>
            <person name="Eshaghurshan C.S."/>
            <person name="Surette M.G."/>
            <person name="Haas B."/>
            <person name="Nusbaum C."/>
            <person name="Birren B."/>
        </authorList>
    </citation>
    <scope>NUCLEOTIDE SEQUENCE [LARGE SCALE GENOMIC DNA]</scope>
    <source>
        <strain evidence="4">ATCC 700633</strain>
    </source>
</reference>
<dbReference type="RefSeq" id="WP_006702882.1">
    <property type="nucleotide sequence ID" value="NZ_KI391971.1"/>
</dbReference>
<dbReference type="STRING" id="626369.HMPREF0446_00608"/>